<gene>
    <name evidence="3" type="ORF">SAMN06295879_3421</name>
    <name evidence="2" type="ORF">TZ00_03345</name>
</gene>
<reference evidence="3" key="3">
    <citation type="submission" date="2017-02" db="EMBL/GenBank/DDBJ databases">
        <authorList>
            <person name="Peterson S.W."/>
        </authorList>
    </citation>
    <scope>NUCLEOTIDE SEQUENCE [LARGE SCALE GENOMIC DNA]</scope>
    <source>
        <strain evidence="3">VKM Ac-2052</strain>
    </source>
</reference>
<evidence type="ECO:0000313" key="4">
    <source>
        <dbReference type="Proteomes" id="UP000032503"/>
    </source>
</evidence>
<keyword evidence="4" id="KW-1185">Reference proteome</keyword>
<reference evidence="5" key="4">
    <citation type="submission" date="2017-02" db="EMBL/GenBank/DDBJ databases">
        <authorList>
            <person name="Varghese N."/>
            <person name="Submissions S."/>
        </authorList>
    </citation>
    <scope>NUCLEOTIDE SEQUENCE [LARGE SCALE GENOMIC DNA]</scope>
    <source>
        <strain evidence="5">VKM Ac-2052</strain>
    </source>
</reference>
<dbReference type="EMBL" id="FUYG01000011">
    <property type="protein sequence ID" value="SKB02051.1"/>
    <property type="molecule type" value="Genomic_DNA"/>
</dbReference>
<evidence type="ECO:0000313" key="3">
    <source>
        <dbReference type="EMBL" id="SKB02051.1"/>
    </source>
</evidence>
<dbReference type="Gene3D" id="3.40.250.10">
    <property type="entry name" value="Rhodanese-like domain"/>
    <property type="match status" value="1"/>
</dbReference>
<protein>
    <submittedName>
        <fullName evidence="3">Rhodanese-like domain-containing protein</fullName>
    </submittedName>
</protein>
<dbReference type="AlphaFoldDB" id="A0A1T4YLA9"/>
<dbReference type="PROSITE" id="PS50206">
    <property type="entry name" value="RHODANESE_3"/>
    <property type="match status" value="1"/>
</dbReference>
<accession>A0A1T4YLA9</accession>
<sequence length="135" mass="14714">MRVNTVTPLAPGPYLPSSTVSTQWLADHLGADNLAVVRAANRVRLLSLRIDAAASTVVVYDESDGLCAAESARTLREAGFERVAVLRGGRQKWLSEQRPIDLDDLAHRNGQSPLYASYPLHASYVDPGYVEPRLA</sequence>
<name>A0A1T4YLA9_9MICO</name>
<dbReference type="InterPro" id="IPR001763">
    <property type="entry name" value="Rhodanese-like_dom"/>
</dbReference>
<evidence type="ECO:0000259" key="1">
    <source>
        <dbReference type="PROSITE" id="PS50206"/>
    </source>
</evidence>
<evidence type="ECO:0000313" key="5">
    <source>
        <dbReference type="Proteomes" id="UP000189735"/>
    </source>
</evidence>
<dbReference type="Proteomes" id="UP000032503">
    <property type="component" value="Unassembled WGS sequence"/>
</dbReference>
<proteinExistence type="predicted"/>
<dbReference type="SUPFAM" id="SSF52821">
    <property type="entry name" value="Rhodanese/Cell cycle control phosphatase"/>
    <property type="match status" value="1"/>
</dbReference>
<reference evidence="2" key="2">
    <citation type="submission" date="2015-02" db="EMBL/GenBank/DDBJ databases">
        <authorList>
            <person name="Vasilyev I.Y."/>
            <person name="Siniagina M.N."/>
            <person name="Malanin S.Y."/>
            <person name="Boulygina E.A."/>
            <person name="Grygoryeva T.V."/>
            <person name="Yarullina D.R."/>
            <person name="Ilinskaya O.N."/>
        </authorList>
    </citation>
    <scope>NUCLEOTIDE SEQUENCE</scope>
    <source>
        <strain evidence="2">VKM Ac-1804</strain>
    </source>
</reference>
<dbReference type="Proteomes" id="UP000189735">
    <property type="component" value="Unassembled WGS sequence"/>
</dbReference>
<dbReference type="EMBL" id="JYFC01000001">
    <property type="protein sequence ID" value="KJC65803.1"/>
    <property type="molecule type" value="Genomic_DNA"/>
</dbReference>
<reference evidence="2 4" key="1">
    <citation type="journal article" date="2001" name="Int. J. Syst. Evol. Microbiol.">
        <title>Agreia bicolorata gen. nov., sp. nov., to accommodate actinobacteria isolated from narrow reed grass infected by the nematode Heteroanguina graminophila.</title>
        <authorList>
            <person name="Evtushenko L.I."/>
            <person name="Dorofeeva L.V."/>
            <person name="Dobrovolskaya T.G."/>
            <person name="Streshinskaya G.M."/>
            <person name="Subbotin S.A."/>
            <person name="Tiedje J.M."/>
        </authorList>
    </citation>
    <scope>NUCLEOTIDE SEQUENCE [LARGE SCALE GENOMIC DNA]</scope>
    <source>
        <strain evidence="2 4">VKM Ac-1804</strain>
    </source>
</reference>
<dbReference type="Pfam" id="PF00581">
    <property type="entry name" value="Rhodanese"/>
    <property type="match status" value="1"/>
</dbReference>
<evidence type="ECO:0000313" key="2">
    <source>
        <dbReference type="EMBL" id="KJC65803.1"/>
    </source>
</evidence>
<dbReference type="InterPro" id="IPR036873">
    <property type="entry name" value="Rhodanese-like_dom_sf"/>
</dbReference>
<organism evidence="3 5">
    <name type="scientific">Agreia bicolorata</name>
    <dbReference type="NCBI Taxonomy" id="110935"/>
    <lineage>
        <taxon>Bacteria</taxon>
        <taxon>Bacillati</taxon>
        <taxon>Actinomycetota</taxon>
        <taxon>Actinomycetes</taxon>
        <taxon>Micrococcales</taxon>
        <taxon>Microbacteriaceae</taxon>
        <taxon>Agreia</taxon>
    </lineage>
</organism>
<feature type="domain" description="Rhodanese" evidence="1">
    <location>
        <begin position="56"/>
        <end position="102"/>
    </location>
</feature>